<evidence type="ECO:0000259" key="1">
    <source>
        <dbReference type="Pfam" id="PF20961"/>
    </source>
</evidence>
<proteinExistence type="predicted"/>
<reference evidence="2 3" key="1">
    <citation type="submission" date="2017-05" db="EMBL/GenBank/DDBJ databases">
        <authorList>
            <person name="Song R."/>
            <person name="Chenine A.L."/>
            <person name="Ruprecht R.M."/>
        </authorList>
    </citation>
    <scope>NUCLEOTIDE SEQUENCE [LARGE SCALE GENOMIC DNA]</scope>
</reference>
<dbReference type="Proteomes" id="UP000224829">
    <property type="component" value="Segment"/>
</dbReference>
<accession>A0A1Y0SUK5</accession>
<feature type="domain" description="Tail sheath protein gp29 gp29PR" evidence="1">
    <location>
        <begin position="144"/>
        <end position="376"/>
    </location>
</feature>
<evidence type="ECO:0000313" key="2">
    <source>
        <dbReference type="EMBL" id="ARV77192.1"/>
    </source>
</evidence>
<keyword evidence="3" id="KW-1185">Reference proteome</keyword>
<organism evidence="2 3">
    <name type="scientific">Pseudomonas phage Noxifer</name>
    <dbReference type="NCBI Taxonomy" id="2006684"/>
    <lineage>
        <taxon>Viruses</taxon>
        <taxon>Duplodnaviria</taxon>
        <taxon>Heunggongvirae</taxon>
        <taxon>Uroviricota</taxon>
        <taxon>Caudoviricetes</taxon>
        <taxon>Chimalliviridae</taxon>
        <taxon>Noxifervirus</taxon>
        <taxon>Noxifervirus noxifer</taxon>
    </lineage>
</organism>
<sequence>MSNVNSTPRIVYGGFNDKSRGTATRAPVTYPQHAPLLRLWGQTGTDKTVYLGNENSDFNSMFGSETLARRGKFFNLQSLLAETLLGAGNGFFVKRLIPEDAKKSRMIIGLELVRDLIPAVQERLSGFNYNGQINPGQTAQLPPIDGYKGRVVLMPATGAVGTAEPVPGTLLSEVDGTQSTIYPLFELPASYFGAAGNNLGIRMWAPNEKTNEVWDEETATAFKTRMFRMQFMQKVANTNIPAIVLTAMGEDYVDVCFTEGAYSASTDKEFYIGDVLIKAFEDDGIKSGLAPLTSPFSEIHVYSDQVKAVQDMIYARELAVNPAIEQHIEQSSQIDFLTGMGMDGDVYQSLYLLGALNGGIVLNDGTTVYATGGEDGTINHAKYEELVTVENTAFGQLGDLYENDALYPFSHIYDTGLSMDGKIAMMNVLGQRRDLKCVFTTYVEAEGRYPTLSEELSRGQVIMTRLKAYPESTLYGTGICRAEVVYQTGELMDGGYSKKVPQIIDYAFKLANFAGSGDGILRDGADPDQDPNNEVSLVKNLNVPYFPARAQSTAWDSGGIYSLTADTRVQYYPCVRSVYQDETSVLLSPITTSIACDIVRLIRRIHKKFAGNAKISPEQLIERSNKEITKLVEGRYAGRVRIIPETYLTPDDKNNGFTWHCKVKLYANNPRTTMFFELETYRMDALAAAA</sequence>
<dbReference type="EMBL" id="MF063068">
    <property type="protein sequence ID" value="ARV77192.1"/>
    <property type="molecule type" value="Genomic_DNA"/>
</dbReference>
<protein>
    <submittedName>
        <fullName evidence="2">Tail sheath protein</fullName>
    </submittedName>
</protein>
<dbReference type="Pfam" id="PF20961">
    <property type="entry name" value="phiKZ_gp29PR"/>
    <property type="match status" value="1"/>
</dbReference>
<dbReference type="OrthoDB" id="8033at10239"/>
<evidence type="ECO:0000313" key="3">
    <source>
        <dbReference type="Proteomes" id="UP000224829"/>
    </source>
</evidence>
<dbReference type="InterPro" id="IPR048712">
    <property type="entry name" value="Gp29_gp29PR"/>
</dbReference>
<gene>
    <name evidence="2" type="ORF">NOXIFER_21</name>
</gene>
<name>A0A1Y0SUK5_9CAUD</name>